<protein>
    <submittedName>
        <fullName evidence="1">Uncharacterized protein</fullName>
    </submittedName>
</protein>
<accession>A0A450WXJ4</accession>
<proteinExistence type="predicted"/>
<reference evidence="1" key="1">
    <citation type="submission" date="2019-02" db="EMBL/GenBank/DDBJ databases">
        <authorList>
            <person name="Gruber-Vodicka R. H."/>
            <person name="Seah K. B. B."/>
        </authorList>
    </citation>
    <scope>NUCLEOTIDE SEQUENCE</scope>
    <source>
        <strain evidence="1">BECK_BY7</strain>
    </source>
</reference>
<dbReference type="EMBL" id="CAADFN010000102">
    <property type="protein sequence ID" value="VFK21743.1"/>
    <property type="molecule type" value="Genomic_DNA"/>
</dbReference>
<organism evidence="1">
    <name type="scientific">Candidatus Kentrum sp. LFY</name>
    <dbReference type="NCBI Taxonomy" id="2126342"/>
    <lineage>
        <taxon>Bacteria</taxon>
        <taxon>Pseudomonadati</taxon>
        <taxon>Pseudomonadota</taxon>
        <taxon>Gammaproteobacteria</taxon>
        <taxon>Candidatus Kentrum</taxon>
    </lineage>
</organism>
<sequence>MANIDLFDEYTAKILGMLYESFPIRLHLFATVISGDEKNDQHGNIVDKDEKPSHAFKVCMATIEWLRDAGYMNCGKRCSFGYKDCVLTVKGLEVLKSVPDSVQTRKTIGDKLVSLLHKDIPMEAAKEAAKAAISAGIGIMT</sequence>
<gene>
    <name evidence="1" type="ORF">BECKLFY1418C_GA0070996_11024</name>
</gene>
<dbReference type="AlphaFoldDB" id="A0A450WXJ4"/>
<evidence type="ECO:0000313" key="1">
    <source>
        <dbReference type="EMBL" id="VFK21743.1"/>
    </source>
</evidence>
<name>A0A450WXJ4_9GAMM</name>